<dbReference type="Pfam" id="PF14493">
    <property type="entry name" value="HTH_40"/>
    <property type="match status" value="1"/>
</dbReference>
<protein>
    <submittedName>
        <fullName evidence="2">RQC domain-containing protein</fullName>
    </submittedName>
</protein>
<organism evidence="2 3">
    <name type="scientific">Neobacillus notoginsengisoli</name>
    <dbReference type="NCBI Taxonomy" id="1578198"/>
    <lineage>
        <taxon>Bacteria</taxon>
        <taxon>Bacillati</taxon>
        <taxon>Bacillota</taxon>
        <taxon>Bacilli</taxon>
        <taxon>Bacillales</taxon>
        <taxon>Bacillaceae</taxon>
        <taxon>Neobacillus</taxon>
    </lineage>
</organism>
<comment type="caution">
    <text evidence="2">The sequence shown here is derived from an EMBL/GenBank/DDBJ whole genome shotgun (WGS) entry which is preliminary data.</text>
</comment>
<dbReference type="InterPro" id="IPR029491">
    <property type="entry name" value="Helicase_HTH"/>
</dbReference>
<accession>A0A417YV88</accession>
<dbReference type="AlphaFoldDB" id="A0A417YV88"/>
<dbReference type="EMBL" id="QWEG01000005">
    <property type="protein sequence ID" value="RHW41216.1"/>
    <property type="molecule type" value="Genomic_DNA"/>
</dbReference>
<gene>
    <name evidence="2" type="ORF">D1B31_09805</name>
</gene>
<dbReference type="PIRSF" id="PIRSF021350">
    <property type="entry name" value="UCP021350"/>
    <property type="match status" value="1"/>
</dbReference>
<evidence type="ECO:0000259" key="1">
    <source>
        <dbReference type="Pfam" id="PF14493"/>
    </source>
</evidence>
<evidence type="ECO:0000313" key="3">
    <source>
        <dbReference type="Proteomes" id="UP000284416"/>
    </source>
</evidence>
<feature type="domain" description="Helicase Helix-turn-helix" evidence="1">
    <location>
        <begin position="266"/>
        <end position="353"/>
    </location>
</feature>
<name>A0A417YV88_9BACI</name>
<dbReference type="Proteomes" id="UP000284416">
    <property type="component" value="Unassembled WGS sequence"/>
</dbReference>
<dbReference type="InterPro" id="IPR008308">
    <property type="entry name" value="YpbB-like"/>
</dbReference>
<reference evidence="2 3" key="1">
    <citation type="journal article" date="2017" name="Int. J. Syst. Evol. Microbiol.">
        <title>Bacillus notoginsengisoli sp. nov., a novel bacterium isolated from the rhizosphere of Panax notoginseng.</title>
        <authorList>
            <person name="Zhang M.Y."/>
            <person name="Cheng J."/>
            <person name="Cai Y."/>
            <person name="Zhang T.Y."/>
            <person name="Wu Y.Y."/>
            <person name="Manikprabhu D."/>
            <person name="Li W.J."/>
            <person name="Zhang Y.X."/>
        </authorList>
    </citation>
    <scope>NUCLEOTIDE SEQUENCE [LARGE SCALE GENOMIC DNA]</scope>
    <source>
        <strain evidence="2 3">JCM 30743</strain>
    </source>
</reference>
<proteinExistence type="predicted"/>
<evidence type="ECO:0000313" key="2">
    <source>
        <dbReference type="EMBL" id="RHW41216.1"/>
    </source>
</evidence>
<sequence length="361" mass="41714">MQKNDRKSRLQYFEVITLYCLARLQGERTMYSIFHLLKGKKSAQTIQDAHLFSLTELFHTYSTLDRRQLEITIGKLLNENLIKENFGQRYFLTDKGTGCLRLALESTPLPLHLNGLKYHQSGQKVWERLSLLVQVCSYFSREDSSYVPIQKNRDTQKWLKSFIRNMDQQERANLPGRLLNELISLLEEERNVIPEVLVLRLSGYRSAGMTPHQAAIELDMDVFHYHLEFMGTLHYLCKISSKQRDKYPLLSLLDEETGEGRSLTHSAKQTFKFLKEGLNVASIAAVRDLKVNTVEDHIVEIALNIKNFSIDPFVSIEEQKKIIDLASRTATKQLRILKEQAGETSYFKIRLVLAKLGDQSC</sequence>
<keyword evidence="3" id="KW-1185">Reference proteome</keyword>